<evidence type="ECO:0000259" key="2">
    <source>
        <dbReference type="Pfam" id="PF13273"/>
    </source>
</evidence>
<evidence type="ECO:0000313" key="3">
    <source>
        <dbReference type="EMBL" id="MDQ0178291.1"/>
    </source>
</evidence>
<comment type="caution">
    <text evidence="3">The sequence shown here is derived from an EMBL/GenBank/DDBJ whole genome shotgun (WGS) entry which is preliminary data.</text>
</comment>
<dbReference type="EMBL" id="JAUSTT010000039">
    <property type="protein sequence ID" value="MDQ0178291.1"/>
    <property type="molecule type" value="Genomic_DNA"/>
</dbReference>
<keyword evidence="1" id="KW-1133">Transmembrane helix</keyword>
<accession>A0ABT9WYN0</accession>
<dbReference type="Proteomes" id="UP001223586">
    <property type="component" value="Unassembled WGS sequence"/>
</dbReference>
<keyword evidence="1" id="KW-0812">Transmembrane</keyword>
<reference evidence="3 4" key="1">
    <citation type="submission" date="2023-07" db="EMBL/GenBank/DDBJ databases">
        <title>Genomic Encyclopedia of Type Strains, Phase IV (KMG-IV): sequencing the most valuable type-strain genomes for metagenomic binning, comparative biology and taxonomic classification.</title>
        <authorList>
            <person name="Goeker M."/>
        </authorList>
    </citation>
    <scope>NUCLEOTIDE SEQUENCE [LARGE SCALE GENOMIC DNA]</scope>
    <source>
        <strain evidence="3 4">DSM 23837</strain>
    </source>
</reference>
<dbReference type="InterPro" id="IPR025273">
    <property type="entry name" value="DUF4064"/>
</dbReference>
<feature type="transmembrane region" description="Helical" evidence="1">
    <location>
        <begin position="7"/>
        <end position="31"/>
    </location>
</feature>
<gene>
    <name evidence="3" type="ORF">J2S08_004195</name>
</gene>
<protein>
    <submittedName>
        <fullName evidence="3">Cytosine/uracil/thiamine/allantoin permease</fullName>
    </submittedName>
</protein>
<evidence type="ECO:0000313" key="4">
    <source>
        <dbReference type="Proteomes" id="UP001223586"/>
    </source>
</evidence>
<feature type="domain" description="DUF4064" evidence="2">
    <location>
        <begin position="2"/>
        <end position="106"/>
    </location>
</feature>
<proteinExistence type="predicted"/>
<sequence length="146" mass="15559">MKRTGEIVLGVIGIVMNALGALFGLLIVAIFNMQEFQDELRGQLVNDPTMDNELIDSTLTLFTGSSWAILIAAIIGFVLGLIGVIAIKGNKKPKLAGIMFIIGAVIPTLLTFGLGFLPGILYLIAGIMCFARKAPPSEMPPSEIIE</sequence>
<feature type="transmembrane region" description="Helical" evidence="1">
    <location>
        <begin position="67"/>
        <end position="87"/>
    </location>
</feature>
<keyword evidence="1" id="KW-0472">Membrane</keyword>
<evidence type="ECO:0000256" key="1">
    <source>
        <dbReference type="SAM" id="Phobius"/>
    </source>
</evidence>
<dbReference type="RefSeq" id="WP_307232984.1">
    <property type="nucleotide sequence ID" value="NZ_JAUSTT010000039.1"/>
</dbReference>
<organism evidence="3 4">
    <name type="scientific">Bacillus chungangensis</name>
    <dbReference type="NCBI Taxonomy" id="587633"/>
    <lineage>
        <taxon>Bacteria</taxon>
        <taxon>Bacillati</taxon>
        <taxon>Bacillota</taxon>
        <taxon>Bacilli</taxon>
        <taxon>Bacillales</taxon>
        <taxon>Bacillaceae</taxon>
        <taxon>Bacillus</taxon>
    </lineage>
</organism>
<dbReference type="Pfam" id="PF13273">
    <property type="entry name" value="DUF4064"/>
    <property type="match status" value="1"/>
</dbReference>
<name>A0ABT9WYN0_9BACI</name>
<keyword evidence="4" id="KW-1185">Reference proteome</keyword>
<feature type="transmembrane region" description="Helical" evidence="1">
    <location>
        <begin position="99"/>
        <end position="125"/>
    </location>
</feature>